<keyword evidence="9" id="KW-0486">Methionine biosynthesis</keyword>
<comment type="cofactor">
    <cofactor evidence="2">
        <name>Fe(2+)</name>
        <dbReference type="ChEBI" id="CHEBI:29033"/>
    </cofactor>
</comment>
<organism evidence="11">
    <name type="scientific">marine sediment metagenome</name>
    <dbReference type="NCBI Taxonomy" id="412755"/>
    <lineage>
        <taxon>unclassified sequences</taxon>
        <taxon>metagenomes</taxon>
        <taxon>ecological metagenomes</taxon>
    </lineage>
</organism>
<dbReference type="InterPro" id="IPR011051">
    <property type="entry name" value="RmlC_Cupin_sf"/>
</dbReference>
<dbReference type="Gene3D" id="2.60.120.10">
    <property type="entry name" value="Jelly Rolls"/>
    <property type="match status" value="1"/>
</dbReference>
<evidence type="ECO:0000313" key="11">
    <source>
        <dbReference type="EMBL" id="KKO11818.1"/>
    </source>
</evidence>
<dbReference type="InterPro" id="IPR023956">
    <property type="entry name" value="ARD_bac"/>
</dbReference>
<dbReference type="SUPFAM" id="SSF51182">
    <property type="entry name" value="RmlC-like cupins"/>
    <property type="match status" value="1"/>
</dbReference>
<name>A0A0F9WH64_9ZZZZ</name>
<evidence type="ECO:0000256" key="1">
    <source>
        <dbReference type="ARBA" id="ARBA00000428"/>
    </source>
</evidence>
<dbReference type="Pfam" id="PF03079">
    <property type="entry name" value="ARD"/>
    <property type="match status" value="1"/>
</dbReference>
<dbReference type="PANTHER" id="PTHR23418">
    <property type="entry name" value="ACIREDUCTONE DIOXYGENASE"/>
    <property type="match status" value="1"/>
</dbReference>
<evidence type="ECO:0000256" key="3">
    <source>
        <dbReference type="ARBA" id="ARBA00022596"/>
    </source>
</evidence>
<dbReference type="InterPro" id="IPR004313">
    <property type="entry name" value="ARD"/>
</dbReference>
<keyword evidence="7" id="KW-0560">Oxidoreductase</keyword>
<dbReference type="HAMAP" id="MF_01682">
    <property type="entry name" value="Salvage_MtnD"/>
    <property type="match status" value="1"/>
</dbReference>
<evidence type="ECO:0000256" key="6">
    <source>
        <dbReference type="ARBA" id="ARBA00022964"/>
    </source>
</evidence>
<dbReference type="EC" id="1.13.11.54" evidence="10"/>
<evidence type="ECO:0000256" key="2">
    <source>
        <dbReference type="ARBA" id="ARBA00001954"/>
    </source>
</evidence>
<keyword evidence="5" id="KW-0479">Metal-binding</keyword>
<keyword evidence="6" id="KW-0223">Dioxygenase</keyword>
<evidence type="ECO:0000256" key="10">
    <source>
        <dbReference type="ARBA" id="ARBA00039005"/>
    </source>
</evidence>
<evidence type="ECO:0000256" key="9">
    <source>
        <dbReference type="ARBA" id="ARBA00023167"/>
    </source>
</evidence>
<keyword evidence="8" id="KW-0408">Iron</keyword>
<dbReference type="GO" id="GO:0010309">
    <property type="term" value="F:acireductone dioxygenase [iron(II)-requiring] activity"/>
    <property type="evidence" value="ECO:0007669"/>
    <property type="project" value="UniProtKB-EC"/>
</dbReference>
<dbReference type="InterPro" id="IPR014710">
    <property type="entry name" value="RmlC-like_jellyroll"/>
</dbReference>
<keyword evidence="3" id="KW-0533">Nickel</keyword>
<keyword evidence="4" id="KW-0028">Amino-acid biosynthesis</keyword>
<dbReference type="GO" id="GO:0010308">
    <property type="term" value="F:acireductone dioxygenase (Ni2+-requiring) activity"/>
    <property type="evidence" value="ECO:0007669"/>
    <property type="project" value="InterPro"/>
</dbReference>
<sequence>MSALKIFSESDPANIEWQATDPLKIAEQLAAAGIRFEQWQTAATVSAGDSSDQVMAAYKSDIDKLVAEEGYQTVDVISLDASNPEVEAKVPELRQKFLSEHRHSEDEVRFFVDGRGLFSLHLQDKVYEVLCQKGDLISVPANTPHWFDMGPKPSFVAIRFFNNTEGWVANYTGSPIAESFSRLES</sequence>
<proteinExistence type="inferred from homology"/>
<accession>A0A0F9WH64</accession>
<dbReference type="AlphaFoldDB" id="A0A0F9WH64"/>
<comment type="caution">
    <text evidence="11">The sequence shown here is derived from an EMBL/GenBank/DDBJ whole genome shotgun (WGS) entry which is preliminary data.</text>
</comment>
<dbReference type="PANTHER" id="PTHR23418:SF0">
    <property type="entry name" value="ACIREDUCTONE DIOXYGENASE"/>
    <property type="match status" value="1"/>
</dbReference>
<dbReference type="GO" id="GO:0005506">
    <property type="term" value="F:iron ion binding"/>
    <property type="evidence" value="ECO:0007669"/>
    <property type="project" value="InterPro"/>
</dbReference>
<evidence type="ECO:0000256" key="5">
    <source>
        <dbReference type="ARBA" id="ARBA00022723"/>
    </source>
</evidence>
<dbReference type="GO" id="GO:0016151">
    <property type="term" value="F:nickel cation binding"/>
    <property type="evidence" value="ECO:0007669"/>
    <property type="project" value="InterPro"/>
</dbReference>
<comment type="catalytic activity">
    <reaction evidence="1">
        <text>1,2-dihydroxy-5-(methylsulfanyl)pent-1-en-3-one + O2 = 4-methylsulfanyl-2-oxobutanoate + formate + 2 H(+)</text>
        <dbReference type="Rhea" id="RHEA:24504"/>
        <dbReference type="ChEBI" id="CHEBI:15378"/>
        <dbReference type="ChEBI" id="CHEBI:15379"/>
        <dbReference type="ChEBI" id="CHEBI:15740"/>
        <dbReference type="ChEBI" id="CHEBI:16723"/>
        <dbReference type="ChEBI" id="CHEBI:49252"/>
        <dbReference type="EC" id="1.13.11.54"/>
    </reaction>
</comment>
<evidence type="ECO:0000256" key="4">
    <source>
        <dbReference type="ARBA" id="ARBA00022605"/>
    </source>
</evidence>
<protein>
    <recommendedName>
        <fullName evidence="10">acireductone dioxygenase (Fe(2+)-requiring)</fullName>
        <ecNumber evidence="10">1.13.11.54</ecNumber>
    </recommendedName>
</protein>
<evidence type="ECO:0000256" key="8">
    <source>
        <dbReference type="ARBA" id="ARBA00023004"/>
    </source>
</evidence>
<reference evidence="11" key="1">
    <citation type="journal article" date="2015" name="Nature">
        <title>Complex archaea that bridge the gap between prokaryotes and eukaryotes.</title>
        <authorList>
            <person name="Spang A."/>
            <person name="Saw J.H."/>
            <person name="Jorgensen S.L."/>
            <person name="Zaremba-Niedzwiedzka K."/>
            <person name="Martijn J."/>
            <person name="Lind A.E."/>
            <person name="van Eijk R."/>
            <person name="Schleper C."/>
            <person name="Guy L."/>
            <person name="Ettema T.J."/>
        </authorList>
    </citation>
    <scope>NUCLEOTIDE SEQUENCE</scope>
</reference>
<dbReference type="GO" id="GO:0019284">
    <property type="term" value="P:L-methionine salvage from S-adenosylmethionine"/>
    <property type="evidence" value="ECO:0007669"/>
    <property type="project" value="InterPro"/>
</dbReference>
<gene>
    <name evidence="11" type="ORF">LCGC14_0013220</name>
</gene>
<dbReference type="EMBL" id="LAZR01000002">
    <property type="protein sequence ID" value="KKO11818.1"/>
    <property type="molecule type" value="Genomic_DNA"/>
</dbReference>
<dbReference type="CDD" id="cd02232">
    <property type="entry name" value="cupin_ARD"/>
    <property type="match status" value="1"/>
</dbReference>
<evidence type="ECO:0000256" key="7">
    <source>
        <dbReference type="ARBA" id="ARBA00023002"/>
    </source>
</evidence>